<dbReference type="RefSeq" id="WP_060623021.1">
    <property type="nucleotide sequence ID" value="NZ_LCZJ02000018.1"/>
</dbReference>
<feature type="binding site" evidence="11">
    <location>
        <position position="48"/>
    </location>
    <ligand>
        <name>NADP(+)</name>
        <dbReference type="ChEBI" id="CHEBI:58349"/>
    </ligand>
</feature>
<gene>
    <name evidence="11" type="primary">aroC</name>
    <name evidence="12" type="ORF">UQ64_11890</name>
</gene>
<feature type="binding site" evidence="11">
    <location>
        <position position="277"/>
    </location>
    <ligand>
        <name>FMN</name>
        <dbReference type="ChEBI" id="CHEBI:58210"/>
    </ligand>
</feature>
<sequence length="351" mass="37737">MAGNTFGEVFKITTFGESHGVSVGVIVDGVTPGVEINEAYIQKQMDRRKPGQSSVTTPRKEYDVVHIQSGVFEGKTTGTPLFVVLQNHDMRPEAYSEIQNAFRPGHADFTYLEKYGIRDHRGSGRASGRETAARVAGGAIARKLLERRGVQVVAYTQEIGGIKCESFDEGVIEQNAVRACDPIAADKMIKKIEGLAEIGDSCGGIVECRIRGVIPGLGEPVFDKLDAELAKAMLSIGAVKGIEFGAGFEAATMLGSEHNDARNSDGFLTNHSGGIIGGISTGQEIVFRISVKPTSSISVPQQTTNIKGEEQEIRTEGRHDPCICPRIVPVVEAMACLVLEDQYKRQAAMLG</sequence>
<evidence type="ECO:0000256" key="4">
    <source>
        <dbReference type="ARBA" id="ARBA00022605"/>
    </source>
</evidence>
<dbReference type="GO" id="GO:0009423">
    <property type="term" value="P:chorismate biosynthetic process"/>
    <property type="evidence" value="ECO:0007669"/>
    <property type="project" value="UniProtKB-UniRule"/>
</dbReference>
<keyword evidence="8 11" id="KW-0521">NADP</keyword>
<dbReference type="SUPFAM" id="SSF103263">
    <property type="entry name" value="Chorismate synthase, AroC"/>
    <property type="match status" value="1"/>
</dbReference>
<dbReference type="PANTHER" id="PTHR21085:SF0">
    <property type="entry name" value="CHORISMATE SYNTHASE"/>
    <property type="match status" value="1"/>
</dbReference>
<dbReference type="PIRSF" id="PIRSF001456">
    <property type="entry name" value="Chorismate_synth"/>
    <property type="match status" value="1"/>
</dbReference>
<dbReference type="NCBIfam" id="NF003793">
    <property type="entry name" value="PRK05382.1"/>
    <property type="match status" value="1"/>
</dbReference>
<keyword evidence="5 11" id="KW-0285">Flavoprotein</keyword>
<comment type="subunit">
    <text evidence="11">Homotetramer.</text>
</comment>
<feature type="binding site" evidence="11">
    <location>
        <begin position="292"/>
        <end position="296"/>
    </location>
    <ligand>
        <name>FMN</name>
        <dbReference type="ChEBI" id="CHEBI:58210"/>
    </ligand>
</feature>
<dbReference type="AlphaFoldDB" id="A0A0W1B1V4"/>
<dbReference type="InterPro" id="IPR035904">
    <property type="entry name" value="Chorismate_synth_AroC_sf"/>
</dbReference>
<dbReference type="Gene3D" id="3.60.150.10">
    <property type="entry name" value="Chorismate synthase AroC"/>
    <property type="match status" value="1"/>
</dbReference>
<evidence type="ECO:0000256" key="8">
    <source>
        <dbReference type="ARBA" id="ARBA00022857"/>
    </source>
</evidence>
<dbReference type="CDD" id="cd07304">
    <property type="entry name" value="Chorismate_synthase"/>
    <property type="match status" value="1"/>
</dbReference>
<comment type="cofactor">
    <cofactor evidence="11">
        <name>FMNH2</name>
        <dbReference type="ChEBI" id="CHEBI:57618"/>
    </cofactor>
    <text evidence="11">Reduced FMN (FMNH(2)).</text>
</comment>
<dbReference type="PROSITE" id="PS00789">
    <property type="entry name" value="CHORISMATE_SYNTHASE_3"/>
    <property type="match status" value="1"/>
</dbReference>
<dbReference type="EC" id="4.2.3.5" evidence="3 11"/>
<organism evidence="12 13">
    <name type="scientific">Paenibacillus etheri</name>
    <dbReference type="NCBI Taxonomy" id="1306852"/>
    <lineage>
        <taxon>Bacteria</taxon>
        <taxon>Bacillati</taxon>
        <taxon>Bacillota</taxon>
        <taxon>Bacilli</taxon>
        <taxon>Bacillales</taxon>
        <taxon>Paenibacillaceae</taxon>
        <taxon>Paenibacillus</taxon>
    </lineage>
</organism>
<dbReference type="EMBL" id="LCZJ02000018">
    <property type="protein sequence ID" value="KTD87503.1"/>
    <property type="molecule type" value="Genomic_DNA"/>
</dbReference>
<evidence type="ECO:0000256" key="2">
    <source>
        <dbReference type="ARBA" id="ARBA00008014"/>
    </source>
</evidence>
<proteinExistence type="inferred from homology"/>
<evidence type="ECO:0000313" key="13">
    <source>
        <dbReference type="Proteomes" id="UP000054709"/>
    </source>
</evidence>
<dbReference type="GO" id="GO:0010181">
    <property type="term" value="F:FMN binding"/>
    <property type="evidence" value="ECO:0007669"/>
    <property type="project" value="TreeGrafter"/>
</dbReference>
<evidence type="ECO:0000256" key="5">
    <source>
        <dbReference type="ARBA" id="ARBA00022630"/>
    </source>
</evidence>
<comment type="caution">
    <text evidence="11">Lacks conserved residue(s) required for the propagation of feature annotation.</text>
</comment>
<dbReference type="HAMAP" id="MF_00300">
    <property type="entry name" value="Chorismate_synth"/>
    <property type="match status" value="1"/>
</dbReference>
<feature type="binding site" evidence="11">
    <location>
        <position position="318"/>
    </location>
    <ligand>
        <name>FMN</name>
        <dbReference type="ChEBI" id="CHEBI:58210"/>
    </ligand>
</feature>
<comment type="similarity">
    <text evidence="2 11">Belongs to the chorismate synthase family.</text>
</comment>
<comment type="function">
    <text evidence="11">Catalyzes the anti-1,4-elimination of the C-3 phosphate and the C-6 proR hydrogen from 5-enolpyruvylshikimate-3-phosphate (EPSP) to yield chorismate, which is the branch point compound that serves as the starting substrate for the three terminal pathways of aromatic amino acid biosynthesis. This reaction introduces a second double bond into the aromatic ring system.</text>
</comment>
<comment type="pathway">
    <text evidence="1 11">Metabolic intermediate biosynthesis; chorismate biosynthesis; chorismate from D-erythrose 4-phosphate and phosphoenolpyruvate: step 7/7.</text>
</comment>
<dbReference type="Pfam" id="PF01264">
    <property type="entry name" value="Chorismate_synt"/>
    <property type="match status" value="1"/>
</dbReference>
<feature type="binding site" evidence="11">
    <location>
        <begin position="125"/>
        <end position="127"/>
    </location>
    <ligand>
        <name>FMN</name>
        <dbReference type="ChEBI" id="CHEBI:58210"/>
    </ligand>
</feature>
<dbReference type="NCBIfam" id="TIGR00033">
    <property type="entry name" value="aroC"/>
    <property type="match status" value="1"/>
</dbReference>
<keyword evidence="7 11" id="KW-0274">FAD</keyword>
<dbReference type="OrthoDB" id="9771806at2"/>
<comment type="catalytic activity">
    <reaction evidence="11">
        <text>5-O-(1-carboxyvinyl)-3-phosphoshikimate = chorismate + phosphate</text>
        <dbReference type="Rhea" id="RHEA:21020"/>
        <dbReference type="ChEBI" id="CHEBI:29748"/>
        <dbReference type="ChEBI" id="CHEBI:43474"/>
        <dbReference type="ChEBI" id="CHEBI:57701"/>
        <dbReference type="EC" id="4.2.3.5"/>
    </reaction>
</comment>
<accession>A0A0W1B1V4</accession>
<evidence type="ECO:0000256" key="11">
    <source>
        <dbReference type="HAMAP-Rule" id="MF_00300"/>
    </source>
</evidence>
<dbReference type="InterPro" id="IPR020541">
    <property type="entry name" value="Chorismate_synthase_CS"/>
</dbReference>
<protein>
    <recommendedName>
        <fullName evidence="3 11">Chorismate synthase</fullName>
        <shortName evidence="11">CS</shortName>
        <ecNumber evidence="3 11">4.2.3.5</ecNumber>
    </recommendedName>
    <alternativeName>
        <fullName evidence="11">5-enolpyruvylshikimate-3-phosphate phospholyase</fullName>
    </alternativeName>
</protein>
<keyword evidence="13" id="KW-1185">Reference proteome</keyword>
<keyword evidence="9 11" id="KW-0057">Aromatic amino acid biosynthesis</keyword>
<evidence type="ECO:0000256" key="9">
    <source>
        <dbReference type="ARBA" id="ARBA00023141"/>
    </source>
</evidence>
<evidence type="ECO:0000256" key="1">
    <source>
        <dbReference type="ARBA" id="ARBA00005044"/>
    </source>
</evidence>
<dbReference type="GO" id="GO:0008652">
    <property type="term" value="P:amino acid biosynthetic process"/>
    <property type="evidence" value="ECO:0007669"/>
    <property type="project" value="UniProtKB-KW"/>
</dbReference>
<evidence type="ECO:0000256" key="3">
    <source>
        <dbReference type="ARBA" id="ARBA00013036"/>
    </source>
</evidence>
<evidence type="ECO:0000256" key="6">
    <source>
        <dbReference type="ARBA" id="ARBA00022643"/>
    </source>
</evidence>
<dbReference type="Proteomes" id="UP000054709">
    <property type="component" value="Unassembled WGS sequence"/>
</dbReference>
<dbReference type="GO" id="GO:0005829">
    <property type="term" value="C:cytosol"/>
    <property type="evidence" value="ECO:0007669"/>
    <property type="project" value="TreeGrafter"/>
</dbReference>
<name>A0A0W1B1V4_9BACL</name>
<comment type="caution">
    <text evidence="12">The sequence shown here is derived from an EMBL/GenBank/DDBJ whole genome shotgun (WGS) entry which is preliminary data.</text>
</comment>
<dbReference type="PROSITE" id="PS00788">
    <property type="entry name" value="CHORISMATE_SYNTHASE_2"/>
    <property type="match status" value="1"/>
</dbReference>
<keyword evidence="6 11" id="KW-0288">FMN</keyword>
<dbReference type="GO" id="GO:0004107">
    <property type="term" value="F:chorismate synthase activity"/>
    <property type="evidence" value="ECO:0007669"/>
    <property type="project" value="UniProtKB-UniRule"/>
</dbReference>
<dbReference type="PANTHER" id="PTHR21085">
    <property type="entry name" value="CHORISMATE SYNTHASE"/>
    <property type="match status" value="1"/>
</dbReference>
<keyword evidence="4 11" id="KW-0028">Amino-acid biosynthesis</keyword>
<dbReference type="InterPro" id="IPR000453">
    <property type="entry name" value="Chorismate_synth"/>
</dbReference>
<dbReference type="UniPathway" id="UPA00053">
    <property type="reaction ID" value="UER00090"/>
</dbReference>
<dbReference type="GO" id="GO:0009073">
    <property type="term" value="P:aromatic amino acid family biosynthetic process"/>
    <property type="evidence" value="ECO:0007669"/>
    <property type="project" value="UniProtKB-KW"/>
</dbReference>
<evidence type="ECO:0000256" key="7">
    <source>
        <dbReference type="ARBA" id="ARBA00022827"/>
    </source>
</evidence>
<evidence type="ECO:0000313" key="12">
    <source>
        <dbReference type="EMBL" id="KTD87503.1"/>
    </source>
</evidence>
<evidence type="ECO:0000256" key="10">
    <source>
        <dbReference type="ARBA" id="ARBA00023239"/>
    </source>
</evidence>
<keyword evidence="10 11" id="KW-0456">Lyase</keyword>
<reference evidence="12 13" key="1">
    <citation type="journal article" date="2015" name="Int. Biodeterior. Biodegradation">
        <title>Physiological and genetic screening methods for the isolation of methyl tert-butyl ether-degrading bacteria for bioremediation purposes.</title>
        <authorList>
            <person name="Guisado I.M."/>
            <person name="Purswani J."/>
            <person name="Gonzalez Lopez J."/>
            <person name="Pozo C."/>
        </authorList>
    </citation>
    <scope>NUCLEOTIDE SEQUENCE [LARGE SCALE GENOMIC DNA]</scope>
    <source>
        <strain evidence="12 13">SH7</strain>
    </source>
</reference>